<sequence length="232" mass="25114">MTSSRSWRSDEVARNDRALLKAAREVIGEDGAHASVASIAARAGVGVGTLYRRYRTKRELFQRLCEIALGEYLAAARIALDMDDPWEGIRHYAKTSIHSGPGSLAPIAGTIETTDAMNSLAEESDGAVAVLVERGHRAGVLREGVSAADLELLIEQLSTSPLVEHLNRQGRADLMQAARQARERIVDIALDGLRATPAGPVPGTEPGYELFTERWNPHPRTGPAVATEEESR</sequence>
<feature type="DNA-binding region" description="H-T-H motif" evidence="4">
    <location>
        <begin position="35"/>
        <end position="54"/>
    </location>
</feature>
<dbReference type="InterPro" id="IPR050109">
    <property type="entry name" value="HTH-type_TetR-like_transc_reg"/>
</dbReference>
<dbReference type="Proteomes" id="UP000286931">
    <property type="component" value="Unassembled WGS sequence"/>
</dbReference>
<evidence type="ECO:0000313" key="8">
    <source>
        <dbReference type="Proteomes" id="UP000286931"/>
    </source>
</evidence>
<evidence type="ECO:0000259" key="6">
    <source>
        <dbReference type="PROSITE" id="PS50977"/>
    </source>
</evidence>
<feature type="domain" description="HTH tetR-type" evidence="6">
    <location>
        <begin position="13"/>
        <end position="72"/>
    </location>
</feature>
<evidence type="ECO:0000256" key="4">
    <source>
        <dbReference type="PROSITE-ProRule" id="PRU00335"/>
    </source>
</evidence>
<dbReference type="PANTHER" id="PTHR30055">
    <property type="entry name" value="HTH-TYPE TRANSCRIPTIONAL REGULATOR RUTR"/>
    <property type="match status" value="1"/>
</dbReference>
<comment type="caution">
    <text evidence="7">The sequence shown here is derived from an EMBL/GenBank/DDBJ whole genome shotgun (WGS) entry which is preliminary data.</text>
</comment>
<reference evidence="7 8" key="1">
    <citation type="submission" date="2018-12" db="EMBL/GenBank/DDBJ databases">
        <title>Draft genome sequence of Embleya hyalina NBRC 13850T.</title>
        <authorList>
            <person name="Komaki H."/>
            <person name="Hosoyama A."/>
            <person name="Kimura A."/>
            <person name="Ichikawa N."/>
            <person name="Tamura T."/>
        </authorList>
    </citation>
    <scope>NUCLEOTIDE SEQUENCE [LARGE SCALE GENOMIC DNA]</scope>
    <source>
        <strain evidence="7 8">NBRC 13850</strain>
    </source>
</reference>
<keyword evidence="3" id="KW-0804">Transcription</keyword>
<evidence type="ECO:0000313" key="7">
    <source>
        <dbReference type="EMBL" id="GCD96844.1"/>
    </source>
</evidence>
<dbReference type="EMBL" id="BIFH01000022">
    <property type="protein sequence ID" value="GCD96844.1"/>
    <property type="molecule type" value="Genomic_DNA"/>
</dbReference>
<dbReference type="PROSITE" id="PS50977">
    <property type="entry name" value="HTH_TETR_2"/>
    <property type="match status" value="1"/>
</dbReference>
<dbReference type="GO" id="GO:0003700">
    <property type="term" value="F:DNA-binding transcription factor activity"/>
    <property type="evidence" value="ECO:0007669"/>
    <property type="project" value="TreeGrafter"/>
</dbReference>
<keyword evidence="2 4" id="KW-0238">DNA-binding</keyword>
<evidence type="ECO:0000256" key="1">
    <source>
        <dbReference type="ARBA" id="ARBA00023015"/>
    </source>
</evidence>
<dbReference type="GO" id="GO:0000976">
    <property type="term" value="F:transcription cis-regulatory region binding"/>
    <property type="evidence" value="ECO:0007669"/>
    <property type="project" value="TreeGrafter"/>
</dbReference>
<dbReference type="InterPro" id="IPR001647">
    <property type="entry name" value="HTH_TetR"/>
</dbReference>
<dbReference type="Pfam" id="PF00440">
    <property type="entry name" value="TetR_N"/>
    <property type="match status" value="1"/>
</dbReference>
<dbReference type="PANTHER" id="PTHR30055:SF234">
    <property type="entry name" value="HTH-TYPE TRANSCRIPTIONAL REGULATOR BETI"/>
    <property type="match status" value="1"/>
</dbReference>
<dbReference type="PRINTS" id="PR00455">
    <property type="entry name" value="HTHTETR"/>
</dbReference>
<gene>
    <name evidence="7" type="ORF">EHYA_04531</name>
</gene>
<keyword evidence="8" id="KW-1185">Reference proteome</keyword>
<proteinExistence type="predicted"/>
<dbReference type="AlphaFoldDB" id="A0A401YQF5"/>
<dbReference type="OrthoDB" id="9795011at2"/>
<dbReference type="SUPFAM" id="SSF46689">
    <property type="entry name" value="Homeodomain-like"/>
    <property type="match status" value="1"/>
</dbReference>
<dbReference type="InterPro" id="IPR009057">
    <property type="entry name" value="Homeodomain-like_sf"/>
</dbReference>
<accession>A0A401YQF5</accession>
<name>A0A401YQF5_9ACTN</name>
<keyword evidence="1" id="KW-0805">Transcription regulation</keyword>
<protein>
    <submittedName>
        <fullName evidence="7">TetR family transcriptional regulator</fullName>
    </submittedName>
</protein>
<dbReference type="Gene3D" id="1.10.357.10">
    <property type="entry name" value="Tetracycline Repressor, domain 2"/>
    <property type="match status" value="1"/>
</dbReference>
<evidence type="ECO:0000256" key="3">
    <source>
        <dbReference type="ARBA" id="ARBA00023163"/>
    </source>
</evidence>
<dbReference type="SUPFAM" id="SSF48498">
    <property type="entry name" value="Tetracyclin repressor-like, C-terminal domain"/>
    <property type="match status" value="1"/>
</dbReference>
<evidence type="ECO:0000256" key="2">
    <source>
        <dbReference type="ARBA" id="ARBA00023125"/>
    </source>
</evidence>
<dbReference type="InterPro" id="IPR036271">
    <property type="entry name" value="Tet_transcr_reg_TetR-rel_C_sf"/>
</dbReference>
<organism evidence="7 8">
    <name type="scientific">Embleya hyalina</name>
    <dbReference type="NCBI Taxonomy" id="516124"/>
    <lineage>
        <taxon>Bacteria</taxon>
        <taxon>Bacillati</taxon>
        <taxon>Actinomycetota</taxon>
        <taxon>Actinomycetes</taxon>
        <taxon>Kitasatosporales</taxon>
        <taxon>Streptomycetaceae</taxon>
        <taxon>Embleya</taxon>
    </lineage>
</organism>
<feature type="region of interest" description="Disordered" evidence="5">
    <location>
        <begin position="212"/>
        <end position="232"/>
    </location>
</feature>
<dbReference type="RefSeq" id="WP_126638879.1">
    <property type="nucleotide sequence ID" value="NZ_BIFH01000022.1"/>
</dbReference>
<evidence type="ECO:0000256" key="5">
    <source>
        <dbReference type="SAM" id="MobiDB-lite"/>
    </source>
</evidence>